<dbReference type="CDD" id="cd01714">
    <property type="entry name" value="ETF_beta"/>
    <property type="match status" value="1"/>
</dbReference>
<dbReference type="InterPro" id="IPR014729">
    <property type="entry name" value="Rossmann-like_a/b/a_fold"/>
</dbReference>
<keyword evidence="3" id="KW-0813">Transport</keyword>
<dbReference type="SMART" id="SM00893">
    <property type="entry name" value="ETF"/>
    <property type="match status" value="1"/>
</dbReference>
<dbReference type="Pfam" id="PF01012">
    <property type="entry name" value="ETF"/>
    <property type="match status" value="1"/>
</dbReference>
<name>A0ABQ5UPH8_9HYPH</name>
<dbReference type="PROSITE" id="PS01065">
    <property type="entry name" value="ETF_BETA"/>
    <property type="match status" value="1"/>
</dbReference>
<protein>
    <recommendedName>
        <fullName evidence="2">Electron transfer flavoprotein subunit beta</fullName>
    </recommendedName>
    <alternativeName>
        <fullName evidence="5">Electron transfer flavoprotein small subunit</fullName>
    </alternativeName>
</protein>
<evidence type="ECO:0000256" key="2">
    <source>
        <dbReference type="ARBA" id="ARBA00016797"/>
    </source>
</evidence>
<dbReference type="PIRSF" id="PIRSF000090">
    <property type="entry name" value="Beta-ETF"/>
    <property type="match status" value="1"/>
</dbReference>
<proteinExistence type="inferred from homology"/>
<comment type="caution">
    <text evidence="7">The sequence shown here is derived from an EMBL/GenBank/DDBJ whole genome shotgun (WGS) entry which is preliminary data.</text>
</comment>
<reference evidence="7" key="2">
    <citation type="submission" date="2023-01" db="EMBL/GenBank/DDBJ databases">
        <title>Draft genome sequence of Maritalea porphyrae strain NBRC 107169.</title>
        <authorList>
            <person name="Sun Q."/>
            <person name="Mori K."/>
        </authorList>
    </citation>
    <scope>NUCLEOTIDE SEQUENCE</scope>
    <source>
        <strain evidence="7">NBRC 107169</strain>
    </source>
</reference>
<dbReference type="EMBL" id="BSNI01000002">
    <property type="protein sequence ID" value="GLQ17052.1"/>
    <property type="molecule type" value="Genomic_DNA"/>
</dbReference>
<evidence type="ECO:0000259" key="6">
    <source>
        <dbReference type="SMART" id="SM00893"/>
    </source>
</evidence>
<gene>
    <name evidence="7" type="primary">etfB</name>
    <name evidence="7" type="ORF">GCM10007879_13010</name>
</gene>
<reference evidence="7" key="1">
    <citation type="journal article" date="2014" name="Int. J. Syst. Evol. Microbiol.">
        <title>Complete genome of a new Firmicutes species belonging to the dominant human colonic microbiota ('Ruminococcus bicirculans') reveals two chromosomes and a selective capacity to utilize plant glucans.</title>
        <authorList>
            <consortium name="NISC Comparative Sequencing Program"/>
            <person name="Wegmann U."/>
            <person name="Louis P."/>
            <person name="Goesmann A."/>
            <person name="Henrissat B."/>
            <person name="Duncan S.H."/>
            <person name="Flint H.J."/>
        </authorList>
    </citation>
    <scope>NUCLEOTIDE SEQUENCE</scope>
    <source>
        <strain evidence="7">NBRC 107169</strain>
    </source>
</reference>
<dbReference type="InterPro" id="IPR000049">
    <property type="entry name" value="ET-Flavoprotein_bsu_CS"/>
</dbReference>
<dbReference type="Gene3D" id="3.40.50.620">
    <property type="entry name" value="HUPs"/>
    <property type="match status" value="1"/>
</dbReference>
<dbReference type="PANTHER" id="PTHR21294:SF8">
    <property type="entry name" value="ELECTRON TRANSFER FLAVOPROTEIN SUBUNIT BETA"/>
    <property type="match status" value="1"/>
</dbReference>
<evidence type="ECO:0000313" key="7">
    <source>
        <dbReference type="EMBL" id="GLQ17052.1"/>
    </source>
</evidence>
<sequence>MKILVPVKRVVDYNVKIRVKADGSGVDLNNVKMSMNPFDEIAVEEALKLKEAGKAEEVIVVSIGPDKAQETLRTGLAMGADRAILVQAEGTVEPLDVAKILKGVVEAENPELVILGKQAIDDDSNQTGQMLAALLGWGQGTFAFKVEMADGTVDVTREVDGGLQTVKLNLPTIITTDLRLNQPRYASLPNIMKAKKKPLDVKTPGDFGVEVKNRLTVLETTEPAPRKAGIKVGSVAELVDKLKNEAGAI</sequence>
<evidence type="ECO:0000256" key="3">
    <source>
        <dbReference type="ARBA" id="ARBA00022448"/>
    </source>
</evidence>
<evidence type="ECO:0000256" key="1">
    <source>
        <dbReference type="ARBA" id="ARBA00007557"/>
    </source>
</evidence>
<accession>A0ABQ5UPH8</accession>
<evidence type="ECO:0000313" key="8">
    <source>
        <dbReference type="Proteomes" id="UP001161405"/>
    </source>
</evidence>
<evidence type="ECO:0000256" key="5">
    <source>
        <dbReference type="ARBA" id="ARBA00042002"/>
    </source>
</evidence>
<organism evidence="7 8">
    <name type="scientific">Maritalea porphyrae</name>
    <dbReference type="NCBI Taxonomy" id="880732"/>
    <lineage>
        <taxon>Bacteria</taxon>
        <taxon>Pseudomonadati</taxon>
        <taxon>Pseudomonadota</taxon>
        <taxon>Alphaproteobacteria</taxon>
        <taxon>Hyphomicrobiales</taxon>
        <taxon>Devosiaceae</taxon>
        <taxon>Maritalea</taxon>
    </lineage>
</organism>
<dbReference type="InterPro" id="IPR012255">
    <property type="entry name" value="ETF_b"/>
</dbReference>
<dbReference type="RefSeq" id="WP_284362912.1">
    <property type="nucleotide sequence ID" value="NZ_BSNI01000002.1"/>
</dbReference>
<keyword evidence="4" id="KW-0249">Electron transport</keyword>
<dbReference type="Proteomes" id="UP001161405">
    <property type="component" value="Unassembled WGS sequence"/>
</dbReference>
<comment type="similarity">
    <text evidence="1">Belongs to the ETF beta-subunit/FixA family.</text>
</comment>
<dbReference type="PANTHER" id="PTHR21294">
    <property type="entry name" value="ELECTRON TRANSFER FLAVOPROTEIN BETA-SUBUNIT"/>
    <property type="match status" value="1"/>
</dbReference>
<dbReference type="InterPro" id="IPR014730">
    <property type="entry name" value="ETF_a/b_N"/>
</dbReference>
<dbReference type="InterPro" id="IPR033948">
    <property type="entry name" value="ETF_beta_N"/>
</dbReference>
<dbReference type="SUPFAM" id="SSF52402">
    <property type="entry name" value="Adenine nucleotide alpha hydrolases-like"/>
    <property type="match status" value="1"/>
</dbReference>
<evidence type="ECO:0000256" key="4">
    <source>
        <dbReference type="ARBA" id="ARBA00022982"/>
    </source>
</evidence>
<keyword evidence="8" id="KW-1185">Reference proteome</keyword>
<feature type="domain" description="Electron transfer flavoprotein alpha/beta-subunit N-terminal" evidence="6">
    <location>
        <begin position="23"/>
        <end position="211"/>
    </location>
</feature>